<dbReference type="GeneID" id="100635133"/>
<reference evidence="6" key="1">
    <citation type="journal article" date="2010" name="Nature">
        <title>The Amphimedon queenslandica genome and the evolution of animal complexity.</title>
        <authorList>
            <person name="Srivastava M."/>
            <person name="Simakov O."/>
            <person name="Chapman J."/>
            <person name="Fahey B."/>
            <person name="Gauthier M.E."/>
            <person name="Mitros T."/>
            <person name="Richards G.S."/>
            <person name="Conaco C."/>
            <person name="Dacre M."/>
            <person name="Hellsten U."/>
            <person name="Larroux C."/>
            <person name="Putnam N.H."/>
            <person name="Stanke M."/>
            <person name="Adamska M."/>
            <person name="Darling A."/>
            <person name="Degnan S.M."/>
            <person name="Oakley T.H."/>
            <person name="Plachetzki D.C."/>
            <person name="Zhai Y."/>
            <person name="Adamski M."/>
            <person name="Calcino A."/>
            <person name="Cummins S.F."/>
            <person name="Goodstein D.M."/>
            <person name="Harris C."/>
            <person name="Jackson D.J."/>
            <person name="Leys S.P."/>
            <person name="Shu S."/>
            <person name="Woodcroft B.J."/>
            <person name="Vervoort M."/>
            <person name="Kosik K.S."/>
            <person name="Manning G."/>
            <person name="Degnan B.M."/>
            <person name="Rokhsar D.S."/>
        </authorList>
    </citation>
    <scope>NUCLEOTIDE SEQUENCE [LARGE SCALE GENOMIC DNA]</scope>
</reference>
<dbReference type="EC" id="2.4.2.-" evidence="1"/>
<feature type="domain" description="PARP catalytic" evidence="4">
    <location>
        <begin position="85"/>
        <end position="283"/>
    </location>
</feature>
<evidence type="ECO:0000259" key="4">
    <source>
        <dbReference type="PROSITE" id="PS51059"/>
    </source>
</evidence>
<keyword evidence="3" id="KW-0472">Membrane</keyword>
<dbReference type="GO" id="GO:1990404">
    <property type="term" value="F:NAD+-protein mono-ADP-ribosyltransferase activity"/>
    <property type="evidence" value="ECO:0007669"/>
    <property type="project" value="TreeGrafter"/>
</dbReference>
<keyword evidence="1" id="KW-0520">NAD</keyword>
<dbReference type="SUPFAM" id="SSF56399">
    <property type="entry name" value="ADP-ribosylation"/>
    <property type="match status" value="1"/>
</dbReference>
<name>A0AAN0I9R4_AMPQE</name>
<evidence type="ECO:0000256" key="2">
    <source>
        <dbReference type="SAM" id="MobiDB-lite"/>
    </source>
</evidence>
<dbReference type="KEGG" id="aqu:100635133"/>
<keyword evidence="1" id="KW-0328">Glycosyltransferase</keyword>
<accession>A0AAN0I9R4</accession>
<dbReference type="AlphaFoldDB" id="A0AAN0I9R4"/>
<keyword evidence="1" id="KW-0808">Transferase</keyword>
<feature type="region of interest" description="Disordered" evidence="2">
    <location>
        <begin position="42"/>
        <end position="63"/>
    </location>
</feature>
<organism evidence="5 6">
    <name type="scientific">Amphimedon queenslandica</name>
    <name type="common">Sponge</name>
    <dbReference type="NCBI Taxonomy" id="400682"/>
    <lineage>
        <taxon>Eukaryota</taxon>
        <taxon>Metazoa</taxon>
        <taxon>Porifera</taxon>
        <taxon>Demospongiae</taxon>
        <taxon>Heteroscleromorpha</taxon>
        <taxon>Haplosclerida</taxon>
        <taxon>Niphatidae</taxon>
        <taxon>Amphimedon</taxon>
    </lineage>
</organism>
<dbReference type="Proteomes" id="UP000007879">
    <property type="component" value="Unassembled WGS sequence"/>
</dbReference>
<evidence type="ECO:0000256" key="1">
    <source>
        <dbReference type="RuleBase" id="RU362114"/>
    </source>
</evidence>
<sequence length="283" mass="32662">MASGFYFYVAVFFAVTAGIEAIYVCIFVWRYMTTGRRNGYRNRARKRNNVSPANRGRTNGDAENAYIHEGSNENRLSIRLQYPSFWDDHRPADGSFKIVPLGSQSPEYQEISSEFKRTLPDATVDRIERVQNKILWSKYMDCARRCIENNKDDGLGEMLLFYGTKQSNPRGIYEEEIGFNIMKFSQPGPWGRGLYFAVNASYSNEYAFVNGTTRQLLAVNVLTGRSYYSRPNESLEQPPLCPEEGGIQRRYDCVCGDTRDSRLYIMYENKGAYPMYVITYTKK</sequence>
<dbReference type="PANTHER" id="PTHR45740:SF2">
    <property type="entry name" value="POLY [ADP-RIBOSE] POLYMERASE"/>
    <property type="match status" value="1"/>
</dbReference>
<feature type="transmembrane region" description="Helical" evidence="3">
    <location>
        <begin position="6"/>
        <end position="29"/>
    </location>
</feature>
<evidence type="ECO:0000313" key="5">
    <source>
        <dbReference type="EnsemblMetazoa" id="XP_003383333.1"/>
    </source>
</evidence>
<proteinExistence type="predicted"/>
<dbReference type="GO" id="GO:0003950">
    <property type="term" value="F:NAD+ poly-ADP-ribosyltransferase activity"/>
    <property type="evidence" value="ECO:0007669"/>
    <property type="project" value="UniProtKB-UniRule"/>
</dbReference>
<evidence type="ECO:0000256" key="3">
    <source>
        <dbReference type="SAM" id="Phobius"/>
    </source>
</evidence>
<dbReference type="InterPro" id="IPR051712">
    <property type="entry name" value="ARTD-AVP"/>
</dbReference>
<dbReference type="PROSITE" id="PS51059">
    <property type="entry name" value="PARP_CATALYTIC"/>
    <property type="match status" value="1"/>
</dbReference>
<dbReference type="Pfam" id="PF00644">
    <property type="entry name" value="PARP"/>
    <property type="match status" value="1"/>
</dbReference>
<dbReference type="EnsemblMetazoa" id="XM_003383285.3">
    <property type="protein sequence ID" value="XP_003383333.1"/>
    <property type="gene ID" value="LOC100635133"/>
</dbReference>
<reference evidence="5" key="2">
    <citation type="submission" date="2024-06" db="UniProtKB">
        <authorList>
            <consortium name="EnsemblMetazoa"/>
        </authorList>
    </citation>
    <scope>IDENTIFICATION</scope>
</reference>
<keyword evidence="6" id="KW-1185">Reference proteome</keyword>
<protein>
    <recommendedName>
        <fullName evidence="1">Poly [ADP-ribose] polymerase</fullName>
        <shortName evidence="1">PARP</shortName>
        <ecNumber evidence="1">2.4.2.-</ecNumber>
    </recommendedName>
</protein>
<evidence type="ECO:0000313" key="6">
    <source>
        <dbReference type="Proteomes" id="UP000007879"/>
    </source>
</evidence>
<dbReference type="InterPro" id="IPR012317">
    <property type="entry name" value="Poly(ADP-ribose)pol_cat_dom"/>
</dbReference>
<dbReference type="RefSeq" id="XP_003383333.1">
    <property type="nucleotide sequence ID" value="XM_003383285.3"/>
</dbReference>
<keyword evidence="3" id="KW-1133">Transmembrane helix</keyword>
<dbReference type="PANTHER" id="PTHR45740">
    <property type="entry name" value="POLY [ADP-RIBOSE] POLYMERASE"/>
    <property type="match status" value="1"/>
</dbReference>
<dbReference type="Gene3D" id="3.90.228.10">
    <property type="match status" value="1"/>
</dbReference>
<keyword evidence="3" id="KW-0812">Transmembrane</keyword>
<dbReference type="GO" id="GO:0005634">
    <property type="term" value="C:nucleus"/>
    <property type="evidence" value="ECO:0007669"/>
    <property type="project" value="TreeGrafter"/>
</dbReference>